<evidence type="ECO:0000256" key="9">
    <source>
        <dbReference type="ARBA" id="ARBA00052690"/>
    </source>
</evidence>
<evidence type="ECO:0000256" key="3">
    <source>
        <dbReference type="ARBA" id="ARBA00022490"/>
    </source>
</evidence>
<dbReference type="HAMAP" id="MF_02087">
    <property type="entry name" value="PLP_homeostasis"/>
    <property type="match status" value="1"/>
</dbReference>
<comment type="subcellular location">
    <subcellularLocation>
        <location evidence="10">Cytoplasm</location>
    </subcellularLocation>
</comment>
<keyword evidence="3 10" id="KW-0963">Cytoplasm</keyword>
<comment type="function">
    <text evidence="10">Catalyzes the reduction of 1-pyrroline-5-carboxylate (PCA) to L-proline.</text>
</comment>
<comment type="catalytic activity">
    <reaction evidence="8 10">
        <text>L-proline + NAD(+) = (S)-1-pyrroline-5-carboxylate + NADH + 2 H(+)</text>
        <dbReference type="Rhea" id="RHEA:14105"/>
        <dbReference type="ChEBI" id="CHEBI:15378"/>
        <dbReference type="ChEBI" id="CHEBI:17388"/>
        <dbReference type="ChEBI" id="CHEBI:57540"/>
        <dbReference type="ChEBI" id="CHEBI:57945"/>
        <dbReference type="ChEBI" id="CHEBI:60039"/>
        <dbReference type="EC" id="1.5.1.2"/>
    </reaction>
</comment>
<comment type="similarity">
    <text evidence="2 10 12">Belongs to the pyrroline-5-carboxylate reductase family.</text>
</comment>
<keyword evidence="7 10" id="KW-0560">Oxidoreductase</keyword>
<evidence type="ECO:0000256" key="1">
    <source>
        <dbReference type="ARBA" id="ARBA00005205"/>
    </source>
</evidence>
<reference evidence="17 18" key="1">
    <citation type="submission" date="2019-11" db="EMBL/GenBank/DDBJ databases">
        <authorList>
            <person name="Holert J."/>
        </authorList>
    </citation>
    <scope>NUCLEOTIDE SEQUENCE [LARGE SCALE GENOMIC DNA]</scope>
    <source>
        <strain evidence="17">SB11_3</strain>
    </source>
</reference>
<feature type="domain" description="Alanine racemase N-terminal" evidence="14">
    <location>
        <begin position="14"/>
        <end position="226"/>
    </location>
</feature>
<dbReference type="PROSITE" id="PS01211">
    <property type="entry name" value="UPF0001"/>
    <property type="match status" value="1"/>
</dbReference>
<feature type="compositionally biased region" description="Polar residues" evidence="13">
    <location>
        <begin position="233"/>
        <end position="247"/>
    </location>
</feature>
<dbReference type="InterPro" id="IPR028939">
    <property type="entry name" value="P5C_Rdtase_cat_N"/>
</dbReference>
<proteinExistence type="inferred from homology"/>
<dbReference type="InterPro" id="IPR001608">
    <property type="entry name" value="Ala_racemase_N"/>
</dbReference>
<evidence type="ECO:0000256" key="12">
    <source>
        <dbReference type="RuleBase" id="RU003903"/>
    </source>
</evidence>
<keyword evidence="11" id="KW-0663">Pyridoxal phosphate</keyword>
<accession>A0A5S9QE08</accession>
<sequence>MPTIEDNIVAMKNRIRSSCRSAERSANSVKLLAVSKTQPAEKIHQAIQAGQLAFGENYAAEAADKIEQLPETLEWHFIGPIQSNKSRLIAERFDWVHSIDRAKLIRRLNEQRPDSQPPLNCLIQVNISEEPTKSGCLPTEIDTLAALINSADKLSLRGLMAIPRPHEQGAQSADDFARMQTLSQQLQRQYPEATELSMGMSNDMHTAIQHGATIVRIGTAIFGQRPTPAHKNIGTNITGEASKPPSQRHNDRLTRTKSVIYNTVEHSHRITMNDTKIAFIGAGNMAQAIIGGLIEQGFGAASIYAASPVQAEIDHLSSSLGIQTSLNNSSIVSQADVVVLAVKPQQMAIVCDDIREAVIAHNPLIVSIAAGITCELLTQSLSESTAVVRSMPNTPALVQTGATGLFANAYVTDTQKALSEQLMNAIGIIEWIDDEQLMDAVTALSGSGPAYFFMVMEAMQAAGEKLGLPTETARNLTLQTALGAAKMANESEFDAAELRRRVTSPGGTTAAALGVFDDNDTQGLFAKALAAADERGRELAEQMK</sequence>
<comment type="function">
    <text evidence="11">Pyridoxal 5'-phosphate (PLP)-binding protein, which is involved in PLP homeostasis.</text>
</comment>
<dbReference type="InterPro" id="IPR036291">
    <property type="entry name" value="NAD(P)-bd_dom_sf"/>
</dbReference>
<dbReference type="SUPFAM" id="SSF48179">
    <property type="entry name" value="6-phosphogluconate dehydrogenase C-terminal domain-like"/>
    <property type="match status" value="1"/>
</dbReference>
<feature type="region of interest" description="Disordered" evidence="13">
    <location>
        <begin position="228"/>
        <end position="253"/>
    </location>
</feature>
<dbReference type="EMBL" id="CACSIO010000023">
    <property type="protein sequence ID" value="CAA0115815.1"/>
    <property type="molecule type" value="Genomic_DNA"/>
</dbReference>
<keyword evidence="6 10" id="KW-0521">NADP</keyword>
<gene>
    <name evidence="10 17" type="primary">proC</name>
    <name evidence="17" type="ORF">OPDIPICF_01778</name>
</gene>
<dbReference type="Gene3D" id="3.40.50.720">
    <property type="entry name" value="NAD(P)-binding Rossmann-like Domain"/>
    <property type="match status" value="1"/>
</dbReference>
<dbReference type="InterPro" id="IPR029066">
    <property type="entry name" value="PLP-binding_barrel"/>
</dbReference>
<evidence type="ECO:0000256" key="4">
    <source>
        <dbReference type="ARBA" id="ARBA00022605"/>
    </source>
</evidence>
<evidence type="ECO:0000256" key="8">
    <source>
        <dbReference type="ARBA" id="ARBA00050547"/>
    </source>
</evidence>
<dbReference type="InterPro" id="IPR053790">
    <property type="entry name" value="P5CR-like_CS"/>
</dbReference>
<keyword evidence="5 10" id="KW-0641">Proline biosynthesis</keyword>
<evidence type="ECO:0000313" key="18">
    <source>
        <dbReference type="Proteomes" id="UP000441399"/>
    </source>
</evidence>
<evidence type="ECO:0000256" key="6">
    <source>
        <dbReference type="ARBA" id="ARBA00022857"/>
    </source>
</evidence>
<dbReference type="PANTHER" id="PTHR11645">
    <property type="entry name" value="PYRROLINE-5-CARBOXYLATE REDUCTASE"/>
    <property type="match status" value="1"/>
</dbReference>
<dbReference type="InterPro" id="IPR008927">
    <property type="entry name" value="6-PGluconate_DH-like_C_sf"/>
</dbReference>
<dbReference type="CDD" id="cd06824">
    <property type="entry name" value="PLPDE_III_Yggs_like"/>
    <property type="match status" value="1"/>
</dbReference>
<evidence type="ECO:0000256" key="13">
    <source>
        <dbReference type="SAM" id="MobiDB-lite"/>
    </source>
</evidence>
<dbReference type="GO" id="GO:0004735">
    <property type="term" value="F:pyrroline-5-carboxylate reductase activity"/>
    <property type="evidence" value="ECO:0007669"/>
    <property type="project" value="UniProtKB-UniRule"/>
</dbReference>
<dbReference type="FunFam" id="3.40.50.720:FF:000105">
    <property type="entry name" value="Pyrroline-5-carboxylate reductase"/>
    <property type="match status" value="1"/>
</dbReference>
<dbReference type="Pfam" id="PF14748">
    <property type="entry name" value="P5CR_dimer"/>
    <property type="match status" value="1"/>
</dbReference>
<protein>
    <recommendedName>
        <fullName evidence="10 11">Multifunctional fusion protein</fullName>
    </recommendedName>
    <domain>
        <recommendedName>
            <fullName evidence="10">Pyrroline-5-carboxylate reductase</fullName>
            <shortName evidence="10">P5C reductase</shortName>
            <shortName evidence="10">P5CR</shortName>
            <ecNumber evidence="10">1.5.1.2</ecNumber>
        </recommendedName>
        <alternativeName>
            <fullName evidence="10">PCA reductase</fullName>
        </alternativeName>
    </domain>
    <domain>
        <recommendedName>
            <fullName evidence="11">Pyridoxal phosphate homeostasis protein</fullName>
            <shortName evidence="11">PLP homeostasis protein</shortName>
        </recommendedName>
    </domain>
</protein>
<dbReference type="FunFam" id="1.10.3730.10:FF:000001">
    <property type="entry name" value="Pyrroline-5-carboxylate reductase"/>
    <property type="match status" value="1"/>
</dbReference>
<dbReference type="PANTHER" id="PTHR11645:SF0">
    <property type="entry name" value="PYRROLINE-5-CARBOXYLATE REDUCTASE 3"/>
    <property type="match status" value="1"/>
</dbReference>
<dbReference type="SUPFAM" id="SSF51419">
    <property type="entry name" value="PLP-binding barrel"/>
    <property type="match status" value="1"/>
</dbReference>
<organism evidence="17 18">
    <name type="scientific">BD1-7 clade bacterium</name>
    <dbReference type="NCBI Taxonomy" id="2029982"/>
    <lineage>
        <taxon>Bacteria</taxon>
        <taxon>Pseudomonadati</taxon>
        <taxon>Pseudomonadota</taxon>
        <taxon>Gammaproteobacteria</taxon>
        <taxon>Cellvibrionales</taxon>
        <taxon>Spongiibacteraceae</taxon>
        <taxon>BD1-7 clade</taxon>
    </lineage>
</organism>
<keyword evidence="4 10" id="KW-0028">Amino-acid biosynthesis</keyword>
<dbReference type="GO" id="GO:0005737">
    <property type="term" value="C:cytoplasm"/>
    <property type="evidence" value="ECO:0007669"/>
    <property type="project" value="UniProtKB-SubCell"/>
</dbReference>
<dbReference type="NCBIfam" id="TIGR00044">
    <property type="entry name" value="YggS family pyridoxal phosphate-dependent enzyme"/>
    <property type="match status" value="1"/>
</dbReference>
<dbReference type="Pfam" id="PF03807">
    <property type="entry name" value="F420_oxidored"/>
    <property type="match status" value="1"/>
</dbReference>
<comment type="similarity">
    <text evidence="11">Belongs to the pyridoxal phosphate-binding protein YggS/PROSC family.</text>
</comment>
<evidence type="ECO:0000313" key="17">
    <source>
        <dbReference type="EMBL" id="CAA0115815.1"/>
    </source>
</evidence>
<dbReference type="InterPro" id="IPR000304">
    <property type="entry name" value="Pyrroline-COOH_reductase"/>
</dbReference>
<feature type="modified residue" description="N6-(pyridoxal phosphate)lysine" evidence="11">
    <location>
        <position position="36"/>
    </location>
</feature>
<feature type="domain" description="Pyrroline-5-carboxylate reductase catalytic N-terminal" evidence="15">
    <location>
        <begin position="276"/>
        <end position="371"/>
    </location>
</feature>
<evidence type="ECO:0000256" key="11">
    <source>
        <dbReference type="HAMAP-Rule" id="MF_02087"/>
    </source>
</evidence>
<comment type="pathway">
    <text evidence="1 10 12">Amino-acid biosynthesis; L-proline biosynthesis; L-proline from L-glutamate 5-semialdehyde: step 1/1.</text>
</comment>
<feature type="domain" description="Pyrroline-5-carboxylate reductase dimerisation" evidence="16">
    <location>
        <begin position="435"/>
        <end position="539"/>
    </location>
</feature>
<dbReference type="GO" id="GO:0030170">
    <property type="term" value="F:pyridoxal phosphate binding"/>
    <property type="evidence" value="ECO:0007669"/>
    <property type="project" value="UniProtKB-UniRule"/>
</dbReference>
<dbReference type="SUPFAM" id="SSF51735">
    <property type="entry name" value="NAD(P)-binding Rossmann-fold domains"/>
    <property type="match status" value="1"/>
</dbReference>
<comment type="catalytic activity">
    <reaction evidence="9 10 12">
        <text>L-proline + NADP(+) = (S)-1-pyrroline-5-carboxylate + NADPH + 2 H(+)</text>
        <dbReference type="Rhea" id="RHEA:14109"/>
        <dbReference type="ChEBI" id="CHEBI:15378"/>
        <dbReference type="ChEBI" id="CHEBI:17388"/>
        <dbReference type="ChEBI" id="CHEBI:57783"/>
        <dbReference type="ChEBI" id="CHEBI:58349"/>
        <dbReference type="ChEBI" id="CHEBI:60039"/>
        <dbReference type="EC" id="1.5.1.2"/>
    </reaction>
</comment>
<dbReference type="UniPathway" id="UPA00098">
    <property type="reaction ID" value="UER00361"/>
</dbReference>
<keyword evidence="18" id="KW-1185">Reference proteome</keyword>
<dbReference type="GO" id="GO:0055129">
    <property type="term" value="P:L-proline biosynthetic process"/>
    <property type="evidence" value="ECO:0007669"/>
    <property type="project" value="UniProtKB-UniRule"/>
</dbReference>
<dbReference type="InterPro" id="IPR029036">
    <property type="entry name" value="P5CR_dimer"/>
</dbReference>
<dbReference type="Pfam" id="PF01168">
    <property type="entry name" value="Ala_racemase_N"/>
    <property type="match status" value="1"/>
</dbReference>
<name>A0A5S9QE08_9GAMM</name>
<dbReference type="Gene3D" id="1.10.3730.10">
    <property type="entry name" value="ProC C-terminal domain-like"/>
    <property type="match status" value="1"/>
</dbReference>
<dbReference type="HAMAP" id="MF_01925">
    <property type="entry name" value="P5C_reductase"/>
    <property type="match status" value="1"/>
</dbReference>
<evidence type="ECO:0000259" key="16">
    <source>
        <dbReference type="Pfam" id="PF14748"/>
    </source>
</evidence>
<dbReference type="PROSITE" id="PS00521">
    <property type="entry name" value="P5CR"/>
    <property type="match status" value="1"/>
</dbReference>
<dbReference type="Proteomes" id="UP000441399">
    <property type="component" value="Unassembled WGS sequence"/>
</dbReference>
<evidence type="ECO:0000256" key="7">
    <source>
        <dbReference type="ARBA" id="ARBA00023002"/>
    </source>
</evidence>
<evidence type="ECO:0000256" key="5">
    <source>
        <dbReference type="ARBA" id="ARBA00022650"/>
    </source>
</evidence>
<evidence type="ECO:0000256" key="10">
    <source>
        <dbReference type="HAMAP-Rule" id="MF_01925"/>
    </source>
</evidence>
<dbReference type="FunFam" id="3.20.20.10:FF:000018">
    <property type="entry name" value="Pyridoxal phosphate homeostasis protein"/>
    <property type="match status" value="1"/>
</dbReference>
<dbReference type="AlphaFoldDB" id="A0A5S9QE08"/>
<dbReference type="NCBIfam" id="TIGR00112">
    <property type="entry name" value="proC"/>
    <property type="match status" value="1"/>
</dbReference>
<evidence type="ECO:0000256" key="2">
    <source>
        <dbReference type="ARBA" id="ARBA00005525"/>
    </source>
</evidence>
<evidence type="ECO:0000259" key="15">
    <source>
        <dbReference type="Pfam" id="PF03807"/>
    </source>
</evidence>
<dbReference type="Gene3D" id="3.20.20.10">
    <property type="entry name" value="Alanine racemase"/>
    <property type="match status" value="1"/>
</dbReference>
<dbReference type="EC" id="1.5.1.2" evidence="10"/>
<evidence type="ECO:0000259" key="14">
    <source>
        <dbReference type="Pfam" id="PF01168"/>
    </source>
</evidence>
<dbReference type="InterPro" id="IPR011078">
    <property type="entry name" value="PyrdxlP_homeostasis"/>
</dbReference>